<dbReference type="InterPro" id="IPR036388">
    <property type="entry name" value="WH-like_DNA-bd_sf"/>
</dbReference>
<evidence type="ECO:0000256" key="3">
    <source>
        <dbReference type="ARBA" id="ARBA00023125"/>
    </source>
</evidence>
<evidence type="ECO:0000313" key="7">
    <source>
        <dbReference type="Proteomes" id="UP000566711"/>
    </source>
</evidence>
<dbReference type="InterPro" id="IPR058163">
    <property type="entry name" value="LysR-type_TF_proteobact-type"/>
</dbReference>
<keyword evidence="4" id="KW-0804">Transcription</keyword>
<sequence length="322" mass="34209">MATIPSTPLHAPALHSQRLAIFAAIVRAGSISAAATQLGCGKSVVSRQLARLELELGARLIQRSTRRLALTEIGALVLQQAQQIEQALERIADITDQYQQQVRGLLRVSCSIAGRRPLVPLLAEFAALYPQVKVSLQLEDRLVDLIEDQIDVAIRTSNLVDSTLVARKLADNVTVMVAAPAYLARAGTPATPQDLRGHACLVYTNGGKVYDEWTFIGDEGPYVVRVDGPLQVNDGGSLVTAAAAGAGILRIPQVLAREELARGELVPVLADYRVPPAPASYAVYPARDFLALKTVAFVDFLQRRMGGAGGVSPPGPAPASAS</sequence>
<keyword evidence="2" id="KW-0805">Transcription regulation</keyword>
<evidence type="ECO:0000256" key="1">
    <source>
        <dbReference type="ARBA" id="ARBA00009437"/>
    </source>
</evidence>
<dbReference type="RefSeq" id="WP_182216599.1">
    <property type="nucleotide sequence ID" value="NZ_JACEZS010000006.1"/>
</dbReference>
<dbReference type="Gene3D" id="3.40.190.290">
    <property type="match status" value="1"/>
</dbReference>
<name>A0A7W2EGL2_9BURK</name>
<keyword evidence="7" id="KW-1185">Reference proteome</keyword>
<comment type="caution">
    <text evidence="6">The sequence shown here is derived from an EMBL/GenBank/DDBJ whole genome shotgun (WGS) entry which is preliminary data.</text>
</comment>
<dbReference type="InterPro" id="IPR000847">
    <property type="entry name" value="LysR_HTH_N"/>
</dbReference>
<comment type="similarity">
    <text evidence="1">Belongs to the LysR transcriptional regulatory family.</text>
</comment>
<dbReference type="FunFam" id="3.40.190.290:FF:000001">
    <property type="entry name" value="Transcriptional regulator, LysR family"/>
    <property type="match status" value="1"/>
</dbReference>
<dbReference type="InterPro" id="IPR036390">
    <property type="entry name" value="WH_DNA-bd_sf"/>
</dbReference>
<evidence type="ECO:0000313" key="6">
    <source>
        <dbReference type="EMBL" id="MBA5605566.1"/>
    </source>
</evidence>
<dbReference type="GO" id="GO:0003700">
    <property type="term" value="F:DNA-binding transcription factor activity"/>
    <property type="evidence" value="ECO:0007669"/>
    <property type="project" value="InterPro"/>
</dbReference>
<feature type="domain" description="HTH lysR-type" evidence="5">
    <location>
        <begin position="14"/>
        <end position="71"/>
    </location>
</feature>
<dbReference type="Pfam" id="PF00126">
    <property type="entry name" value="HTH_1"/>
    <property type="match status" value="1"/>
</dbReference>
<dbReference type="PROSITE" id="PS50931">
    <property type="entry name" value="HTH_LYSR"/>
    <property type="match status" value="1"/>
</dbReference>
<dbReference type="Gene3D" id="1.10.10.10">
    <property type="entry name" value="Winged helix-like DNA-binding domain superfamily/Winged helix DNA-binding domain"/>
    <property type="match status" value="1"/>
</dbReference>
<dbReference type="PANTHER" id="PTHR30537:SF5">
    <property type="entry name" value="HTH-TYPE TRANSCRIPTIONAL ACTIVATOR TTDR-RELATED"/>
    <property type="match status" value="1"/>
</dbReference>
<keyword evidence="3" id="KW-0238">DNA-binding</keyword>
<gene>
    <name evidence="6" type="ORF">H3H36_09355</name>
</gene>
<reference evidence="6 7" key="1">
    <citation type="submission" date="2020-07" db="EMBL/GenBank/DDBJ databases">
        <title>Novel species isolated from subtropical streams in China.</title>
        <authorList>
            <person name="Lu H."/>
        </authorList>
    </citation>
    <scope>NUCLEOTIDE SEQUENCE [LARGE SCALE GENOMIC DNA]</scope>
    <source>
        <strain evidence="6 7">FT3S</strain>
    </source>
</reference>
<accession>A0A7W2EGL2</accession>
<dbReference type="SUPFAM" id="SSF53850">
    <property type="entry name" value="Periplasmic binding protein-like II"/>
    <property type="match status" value="1"/>
</dbReference>
<dbReference type="SUPFAM" id="SSF46785">
    <property type="entry name" value="Winged helix' DNA-binding domain"/>
    <property type="match status" value="1"/>
</dbReference>
<proteinExistence type="inferred from homology"/>
<dbReference type="CDD" id="cd08422">
    <property type="entry name" value="PBP2_CrgA_like"/>
    <property type="match status" value="1"/>
</dbReference>
<dbReference type="Pfam" id="PF03466">
    <property type="entry name" value="LysR_substrate"/>
    <property type="match status" value="1"/>
</dbReference>
<dbReference type="PANTHER" id="PTHR30537">
    <property type="entry name" value="HTH-TYPE TRANSCRIPTIONAL REGULATOR"/>
    <property type="match status" value="1"/>
</dbReference>
<dbReference type="GO" id="GO:0003677">
    <property type="term" value="F:DNA binding"/>
    <property type="evidence" value="ECO:0007669"/>
    <property type="project" value="UniProtKB-KW"/>
</dbReference>
<dbReference type="FunFam" id="1.10.10.10:FF:000001">
    <property type="entry name" value="LysR family transcriptional regulator"/>
    <property type="match status" value="1"/>
</dbReference>
<dbReference type="AlphaFoldDB" id="A0A7W2EGL2"/>
<dbReference type="Proteomes" id="UP000566711">
    <property type="component" value="Unassembled WGS sequence"/>
</dbReference>
<evidence type="ECO:0000256" key="2">
    <source>
        <dbReference type="ARBA" id="ARBA00023015"/>
    </source>
</evidence>
<protein>
    <submittedName>
        <fullName evidence="6">LysR family transcriptional regulator</fullName>
    </submittedName>
</protein>
<dbReference type="InterPro" id="IPR005119">
    <property type="entry name" value="LysR_subst-bd"/>
</dbReference>
<dbReference type="EMBL" id="JACEZS010000006">
    <property type="protein sequence ID" value="MBA5605566.1"/>
    <property type="molecule type" value="Genomic_DNA"/>
</dbReference>
<organism evidence="6 7">
    <name type="scientific">Rugamonas fusca</name>
    <dbReference type="NCBI Taxonomy" id="2758568"/>
    <lineage>
        <taxon>Bacteria</taxon>
        <taxon>Pseudomonadati</taxon>
        <taxon>Pseudomonadota</taxon>
        <taxon>Betaproteobacteria</taxon>
        <taxon>Burkholderiales</taxon>
        <taxon>Oxalobacteraceae</taxon>
        <taxon>Telluria group</taxon>
        <taxon>Rugamonas</taxon>
    </lineage>
</organism>
<evidence type="ECO:0000259" key="5">
    <source>
        <dbReference type="PROSITE" id="PS50931"/>
    </source>
</evidence>
<evidence type="ECO:0000256" key="4">
    <source>
        <dbReference type="ARBA" id="ARBA00023163"/>
    </source>
</evidence>